<dbReference type="InterPro" id="IPR000594">
    <property type="entry name" value="ThiF_NAD_FAD-bd"/>
</dbReference>
<dbReference type="Proteomes" id="UP000027318">
    <property type="component" value="Unassembled WGS sequence"/>
</dbReference>
<dbReference type="PANTHER" id="PTHR43267">
    <property type="entry name" value="TRNA THREONYLCARBAMOYLADENOSINE DEHYDRATASE"/>
    <property type="match status" value="1"/>
</dbReference>
<evidence type="ECO:0000256" key="3">
    <source>
        <dbReference type="ARBA" id="ARBA00022598"/>
    </source>
</evidence>
<keyword evidence="5" id="KW-0547">Nucleotide-binding</keyword>
<dbReference type="CDD" id="cd00755">
    <property type="entry name" value="YgdL_like"/>
    <property type="match status" value="1"/>
</dbReference>
<dbReference type="InterPro" id="IPR035985">
    <property type="entry name" value="Ubiquitin-activating_enz"/>
</dbReference>
<evidence type="ECO:0000313" key="13">
    <source>
        <dbReference type="EMBL" id="KDE38428.1"/>
    </source>
</evidence>
<feature type="domain" description="THIF-type NAD/FAD binding fold" evidence="12">
    <location>
        <begin position="25"/>
        <end position="180"/>
    </location>
</feature>
<dbReference type="AlphaFoldDB" id="A0A063XW41"/>
<dbReference type="PANTHER" id="PTHR43267:SF1">
    <property type="entry name" value="TRNA THREONYLCARBAMOYLADENOSINE DEHYDRATASE"/>
    <property type="match status" value="1"/>
</dbReference>
<dbReference type="Pfam" id="PF00899">
    <property type="entry name" value="ThiF"/>
    <property type="match status" value="1"/>
</dbReference>
<sequence>MVGKVFSEQADQDYQLRFGGTRRLYGEGLTAYFRQAHVVVVGIGGVGSWVAEALARSAIGEITLIDLDDICISNINRQIHATDQTIGQMKVEVMADRIKAINPYCQVHQRAAFIQAANLAELIDDNADYVVDAIDNVRDKAALIAWCKRRKIPVITLGGAGGQVDPTQICIADLTRTSQDPLAAKLRSVLRRHHGFSKTDKFGIDCVYSTEQLRYPQADGSVCHRKPETDGPSRLDCAGGFGAATCVTATFGFVAVSRVLKKMEARYLRQQEQAQSTEVNR</sequence>
<name>A0A063XW41_9GAMM</name>
<comment type="subcellular location">
    <subcellularLocation>
        <location evidence="1">Membrane</location>
        <topology evidence="1">Single-pass membrane protein</topology>
    </subcellularLocation>
</comment>
<dbReference type="Gene3D" id="3.40.50.720">
    <property type="entry name" value="NAD(P)-binding Rossmann-like Domain"/>
    <property type="match status" value="1"/>
</dbReference>
<dbReference type="OrthoDB" id="9804150at2"/>
<evidence type="ECO:0000256" key="10">
    <source>
        <dbReference type="ARBA" id="ARBA00083375"/>
    </source>
</evidence>
<dbReference type="EMBL" id="JMSZ01000042">
    <property type="protein sequence ID" value="KDE38428.1"/>
    <property type="molecule type" value="Genomic_DNA"/>
</dbReference>
<dbReference type="FunFam" id="3.40.50.720:FF:000096">
    <property type="entry name" value="tRNA cyclic N6-threonylcarbamoyladenosine(37) synthase TcdA"/>
    <property type="match status" value="1"/>
</dbReference>
<dbReference type="GO" id="GO:0008641">
    <property type="term" value="F:ubiquitin-like modifier activating enzyme activity"/>
    <property type="evidence" value="ECO:0007669"/>
    <property type="project" value="InterPro"/>
</dbReference>
<keyword evidence="3" id="KW-0436">Ligase</keyword>
<dbReference type="GO" id="GO:0005524">
    <property type="term" value="F:ATP binding"/>
    <property type="evidence" value="ECO:0007669"/>
    <property type="project" value="UniProtKB-KW"/>
</dbReference>
<dbReference type="PATRIC" id="fig|267850.7.peg.2834"/>
<evidence type="ECO:0000256" key="8">
    <source>
        <dbReference type="ARBA" id="ARBA00023136"/>
    </source>
</evidence>
<evidence type="ECO:0000256" key="6">
    <source>
        <dbReference type="ARBA" id="ARBA00022840"/>
    </source>
</evidence>
<keyword evidence="7 11" id="KW-1133">Transmembrane helix</keyword>
<dbReference type="STRING" id="267850.ADINL_2883"/>
<protein>
    <recommendedName>
        <fullName evidence="9">tRNA threonylcarbamoyladenosine dehydratase</fullName>
    </recommendedName>
    <alternativeName>
        <fullName evidence="10">t(6)A37 dehydratase</fullName>
    </alternativeName>
</protein>
<keyword evidence="6" id="KW-0067">ATP-binding</keyword>
<keyword evidence="4 11" id="KW-0812">Transmembrane</keyword>
<dbReference type="InterPro" id="IPR045886">
    <property type="entry name" value="ThiF/MoeB/HesA"/>
</dbReference>
<dbReference type="RefSeq" id="WP_051632859.1">
    <property type="nucleotide sequence ID" value="NZ_JMSZ01000042.1"/>
</dbReference>
<comment type="caution">
    <text evidence="13">The sequence shown here is derived from an EMBL/GenBank/DDBJ whole genome shotgun (WGS) entry which is preliminary data.</text>
</comment>
<evidence type="ECO:0000256" key="7">
    <source>
        <dbReference type="ARBA" id="ARBA00022989"/>
    </source>
</evidence>
<dbReference type="GO" id="GO:0016020">
    <property type="term" value="C:membrane"/>
    <property type="evidence" value="ECO:0007669"/>
    <property type="project" value="UniProtKB-SubCell"/>
</dbReference>
<feature type="transmembrane region" description="Helical" evidence="11">
    <location>
        <begin position="238"/>
        <end position="260"/>
    </location>
</feature>
<organism evidence="13 14">
    <name type="scientific">Nitrincola lacisaponensis</name>
    <dbReference type="NCBI Taxonomy" id="267850"/>
    <lineage>
        <taxon>Bacteria</taxon>
        <taxon>Pseudomonadati</taxon>
        <taxon>Pseudomonadota</taxon>
        <taxon>Gammaproteobacteria</taxon>
        <taxon>Oceanospirillales</taxon>
        <taxon>Oceanospirillaceae</taxon>
        <taxon>Nitrincola</taxon>
    </lineage>
</organism>
<evidence type="ECO:0000256" key="9">
    <source>
        <dbReference type="ARBA" id="ARBA00074884"/>
    </source>
</evidence>
<gene>
    <name evidence="13" type="ORF">ADINL_2883</name>
</gene>
<evidence type="ECO:0000313" key="14">
    <source>
        <dbReference type="Proteomes" id="UP000027318"/>
    </source>
</evidence>
<dbReference type="SUPFAM" id="SSF69572">
    <property type="entry name" value="Activating enzymes of the ubiquitin-like proteins"/>
    <property type="match status" value="1"/>
</dbReference>
<evidence type="ECO:0000256" key="11">
    <source>
        <dbReference type="SAM" id="Phobius"/>
    </source>
</evidence>
<evidence type="ECO:0000256" key="1">
    <source>
        <dbReference type="ARBA" id="ARBA00004167"/>
    </source>
</evidence>
<dbReference type="GO" id="GO:0061503">
    <property type="term" value="F:tRNA threonylcarbamoyladenosine dehydratase"/>
    <property type="evidence" value="ECO:0007669"/>
    <property type="project" value="TreeGrafter"/>
</dbReference>
<reference evidence="13 14" key="1">
    <citation type="journal article" date="2005" name="Int. J. Syst. Evol. Microbiol.">
        <title>Nitrincola lacisaponensis gen. nov., sp. nov., a novel alkaliphilic bacterium isolated from an alkaline, saline lake.</title>
        <authorList>
            <person name="Dimitriu P.A."/>
            <person name="Shukla S.K."/>
            <person name="Conradt J."/>
            <person name="Marquez M.C."/>
            <person name="Ventosa A."/>
            <person name="Maglia A."/>
            <person name="Peyton B.M."/>
            <person name="Pinkart H.C."/>
            <person name="Mormile M.R."/>
        </authorList>
    </citation>
    <scope>NUCLEOTIDE SEQUENCE [LARGE SCALE GENOMIC DNA]</scope>
    <source>
        <strain evidence="13 14">4CA</strain>
    </source>
</reference>
<dbReference type="GO" id="GO:0061504">
    <property type="term" value="P:cyclic threonylcarbamoyladenosine biosynthetic process"/>
    <property type="evidence" value="ECO:0007669"/>
    <property type="project" value="TreeGrafter"/>
</dbReference>
<keyword evidence="8 11" id="KW-0472">Membrane</keyword>
<proteinExistence type="inferred from homology"/>
<evidence type="ECO:0000259" key="12">
    <source>
        <dbReference type="Pfam" id="PF00899"/>
    </source>
</evidence>
<dbReference type="NCBIfam" id="NF011696">
    <property type="entry name" value="PRK15116.1"/>
    <property type="match status" value="1"/>
</dbReference>
<comment type="similarity">
    <text evidence="2">Belongs to the HesA/MoeB/ThiF family.</text>
</comment>
<evidence type="ECO:0000256" key="2">
    <source>
        <dbReference type="ARBA" id="ARBA00009919"/>
    </source>
</evidence>
<keyword evidence="14" id="KW-1185">Reference proteome</keyword>
<evidence type="ECO:0000256" key="5">
    <source>
        <dbReference type="ARBA" id="ARBA00022741"/>
    </source>
</evidence>
<evidence type="ECO:0000256" key="4">
    <source>
        <dbReference type="ARBA" id="ARBA00022692"/>
    </source>
</evidence>
<accession>A0A063XW41</accession>